<keyword evidence="1" id="KW-0456">Lyase</keyword>
<evidence type="ECO:0000256" key="1">
    <source>
        <dbReference type="ARBA" id="ARBA00023239"/>
    </source>
</evidence>
<dbReference type="RefSeq" id="WP_092607733.1">
    <property type="nucleotide sequence ID" value="NZ_FMYF01000003.1"/>
</dbReference>
<dbReference type="InterPro" id="IPR006680">
    <property type="entry name" value="Amidohydro-rel"/>
</dbReference>
<dbReference type="Gene3D" id="3.20.20.140">
    <property type="entry name" value="Metal-dependent hydrolases"/>
    <property type="match status" value="1"/>
</dbReference>
<dbReference type="OrthoDB" id="8673173at2"/>
<evidence type="ECO:0000259" key="2">
    <source>
        <dbReference type="Pfam" id="PF04909"/>
    </source>
</evidence>
<reference evidence="3 4" key="1">
    <citation type="submission" date="2016-06" db="EMBL/GenBank/DDBJ databases">
        <authorList>
            <person name="Olsen C.W."/>
            <person name="Carey S."/>
            <person name="Hinshaw L."/>
            <person name="Karasin A.I."/>
        </authorList>
    </citation>
    <scope>NUCLEOTIDE SEQUENCE [LARGE SCALE GENOMIC DNA]</scope>
    <source>
        <strain evidence="3 4">LZ-22</strain>
    </source>
</reference>
<evidence type="ECO:0000313" key="4">
    <source>
        <dbReference type="Proteomes" id="UP000199086"/>
    </source>
</evidence>
<dbReference type="EMBL" id="FMYF01000003">
    <property type="protein sequence ID" value="SDB81120.1"/>
    <property type="molecule type" value="Genomic_DNA"/>
</dbReference>
<feature type="domain" description="Amidohydrolase-related" evidence="2">
    <location>
        <begin position="10"/>
        <end position="330"/>
    </location>
</feature>
<evidence type="ECO:0000313" key="3">
    <source>
        <dbReference type="EMBL" id="SDB81120.1"/>
    </source>
</evidence>
<protein>
    <submittedName>
        <fullName evidence="3">Aminocarboxymuconate-semialdehyde decarboxylase</fullName>
    </submittedName>
</protein>
<dbReference type="PANTHER" id="PTHR21240:SF28">
    <property type="entry name" value="ISO-OROTATE DECARBOXYLASE (EUROFUNG)"/>
    <property type="match status" value="1"/>
</dbReference>
<dbReference type="InterPro" id="IPR032466">
    <property type="entry name" value="Metal_Hydrolase"/>
</dbReference>
<accession>A0A1G6GGP3</accession>
<dbReference type="GO" id="GO:0016787">
    <property type="term" value="F:hydrolase activity"/>
    <property type="evidence" value="ECO:0007669"/>
    <property type="project" value="InterPro"/>
</dbReference>
<name>A0A1G6GGP3_9ACTN</name>
<gene>
    <name evidence="3" type="ORF">GA0111570_103215</name>
</gene>
<keyword evidence="4" id="KW-1185">Reference proteome</keyword>
<dbReference type="PANTHER" id="PTHR21240">
    <property type="entry name" value="2-AMINO-3-CARBOXYLMUCONATE-6-SEMIALDEHYDE DECARBOXYLASE"/>
    <property type="match status" value="1"/>
</dbReference>
<dbReference type="STRING" id="1577474.GA0111570_103215"/>
<dbReference type="GO" id="GO:0005737">
    <property type="term" value="C:cytoplasm"/>
    <property type="evidence" value="ECO:0007669"/>
    <property type="project" value="TreeGrafter"/>
</dbReference>
<dbReference type="AlphaFoldDB" id="A0A1G6GGP3"/>
<dbReference type="GO" id="GO:0016831">
    <property type="term" value="F:carboxy-lyase activity"/>
    <property type="evidence" value="ECO:0007669"/>
    <property type="project" value="InterPro"/>
</dbReference>
<dbReference type="Proteomes" id="UP000199086">
    <property type="component" value="Unassembled WGS sequence"/>
</dbReference>
<dbReference type="GO" id="GO:0019748">
    <property type="term" value="P:secondary metabolic process"/>
    <property type="evidence" value="ECO:0007669"/>
    <property type="project" value="TreeGrafter"/>
</dbReference>
<dbReference type="SUPFAM" id="SSF51556">
    <property type="entry name" value="Metallo-dependent hydrolases"/>
    <property type="match status" value="1"/>
</dbReference>
<organism evidence="3 4">
    <name type="scientific">Raineyella antarctica</name>
    <dbReference type="NCBI Taxonomy" id="1577474"/>
    <lineage>
        <taxon>Bacteria</taxon>
        <taxon>Bacillati</taxon>
        <taxon>Actinomycetota</taxon>
        <taxon>Actinomycetes</taxon>
        <taxon>Propionibacteriales</taxon>
        <taxon>Propionibacteriaceae</taxon>
        <taxon>Raineyella</taxon>
    </lineage>
</organism>
<dbReference type="Pfam" id="PF04909">
    <property type="entry name" value="Amidohydro_2"/>
    <property type="match status" value="1"/>
</dbReference>
<sequence length="335" mass="35700">MSPYPALRQVDVHTHALPMPLLEWLAREGRADLSGLAEGTVRLAPEVTGLAEATSLSCPPAAYDHETRLAQMDARGVEVHAVALPSRVLGFGSQDTGLVRDLVQYGNEELARFVGETPDRLVALGAVHAELESAADEARRCLVDLGMRGMALGTHGGGRGFAEVQNDQLWSVLAEYRAFTLLHPVSGTSGANEPALPWSGPVAAGVELALAAAGLLRSGVLERHDVPLCLAFGGGALLALRGLIQRGAERLEGEDDTVRPLDQLRRLYYDTATFDTQQLVALVDFVGPDHVLMGSDFPSPIADDDPIGVVEACQFGPVQEMITGVNAMNLLHLEH</sequence>
<dbReference type="InterPro" id="IPR032465">
    <property type="entry name" value="ACMSD"/>
</dbReference>
<proteinExistence type="predicted"/>